<dbReference type="AlphaFoldDB" id="A0A100WHK1"/>
<evidence type="ECO:0000256" key="2">
    <source>
        <dbReference type="ARBA" id="ARBA00022741"/>
    </source>
</evidence>
<keyword evidence="1" id="KW-0813">Transport</keyword>
<dbReference type="Proteomes" id="UP000069443">
    <property type="component" value="Unassembled WGS sequence"/>
</dbReference>
<dbReference type="EMBL" id="BCSY01000083">
    <property type="protein sequence ID" value="GAS98421.1"/>
    <property type="molecule type" value="Genomic_DNA"/>
</dbReference>
<proteinExistence type="predicted"/>
<keyword evidence="2" id="KW-0547">Nucleotide-binding</keyword>
<evidence type="ECO:0000313" key="6">
    <source>
        <dbReference type="EMBL" id="GAS98421.1"/>
    </source>
</evidence>
<evidence type="ECO:0000256" key="1">
    <source>
        <dbReference type="ARBA" id="ARBA00022448"/>
    </source>
</evidence>
<dbReference type="Pfam" id="PF00005">
    <property type="entry name" value="ABC_tran"/>
    <property type="match status" value="1"/>
</dbReference>
<dbReference type="Gene3D" id="3.40.50.300">
    <property type="entry name" value="P-loop containing nucleotide triphosphate hydrolases"/>
    <property type="match status" value="1"/>
</dbReference>
<reference evidence="7" key="1">
    <citation type="journal article" date="2016" name="Genome Announc.">
        <title>Draft Genome Sequences of Five Rapidly Growing Mycobacterium Species, M. thermoresistibile, M. fortuitum subsp. acetamidolyticum, M. canariasense, M. brisbanense, and M. novocastrense.</title>
        <authorList>
            <person name="Katahira K."/>
            <person name="Ogura Y."/>
            <person name="Gotoh Y."/>
            <person name="Hayashi T."/>
        </authorList>
    </citation>
    <scope>NUCLEOTIDE SEQUENCE [LARGE SCALE GENOMIC DNA]</scope>
    <source>
        <strain evidence="7">JCM15298</strain>
    </source>
</reference>
<feature type="domain" description="ABC transporter" evidence="5">
    <location>
        <begin position="14"/>
        <end position="249"/>
    </location>
</feature>
<dbReference type="InterPro" id="IPR017871">
    <property type="entry name" value="ABC_transporter-like_CS"/>
</dbReference>
<dbReference type="Pfam" id="PF09821">
    <property type="entry name" value="AAA_assoc_C"/>
    <property type="match status" value="1"/>
</dbReference>
<dbReference type="PANTHER" id="PTHR42788">
    <property type="entry name" value="TAURINE IMPORT ATP-BINDING PROTEIN-RELATED"/>
    <property type="match status" value="1"/>
</dbReference>
<dbReference type="InterPro" id="IPR003593">
    <property type="entry name" value="AAA+_ATPase"/>
</dbReference>
<evidence type="ECO:0000256" key="4">
    <source>
        <dbReference type="SAM" id="MobiDB-lite"/>
    </source>
</evidence>
<name>A0A100WHK1_MYCCR</name>
<dbReference type="GO" id="GO:0005524">
    <property type="term" value="F:ATP binding"/>
    <property type="evidence" value="ECO:0007669"/>
    <property type="project" value="UniProtKB-KW"/>
</dbReference>
<feature type="region of interest" description="Disordered" evidence="4">
    <location>
        <begin position="437"/>
        <end position="458"/>
    </location>
</feature>
<gene>
    <name evidence="6" type="ORF">RMCC_5386</name>
</gene>
<sequence length="458" mass="48558">MENTMTKSNADVLVSVEDVTKTFTGAAGDPLLVLDGISLALRAGEIVALLGRSGSGKSTLLRMIAGLIGPSTGTVRYRGAELNGANPGTAMVFQTFALMPWLTVQDNVELGLAARGVPPAQRRERALKAIDAIGLDGFESAYPKELSGGMRQRVGFARALVLEPDVLLMDEPFSALDVLTAENLRTELMGLWAGADFPTRAICLVTHNIEEAVLLADRVVVLGANPGHVRAEVRIDLPRPRARRSAAFAAVVDSLYELLTGAEPGVTRQPPAQATPTGSPLPDATVGGLAGLVEIVHARGGRADLPDIATELSFEIDDLLPLVDAAALLGLLTVDRGDLELTPVGTQFTTADIQRSKQIFAEQARTRAPLVRTICTALQSSADGNLRAGFFLDLLRRGFGPADAQRQLDIAIDWGRYAELYDYDTDSDQISADTGAENISAASSSRSHRRTAAGSPTQ</sequence>
<keyword evidence="7" id="KW-1185">Reference proteome</keyword>
<accession>A0A100WHK1</accession>
<dbReference type="SMART" id="SM00382">
    <property type="entry name" value="AAA"/>
    <property type="match status" value="1"/>
</dbReference>
<dbReference type="PANTHER" id="PTHR42788:SF13">
    <property type="entry name" value="ALIPHATIC SULFONATES IMPORT ATP-BINDING PROTEIN SSUB"/>
    <property type="match status" value="1"/>
</dbReference>
<evidence type="ECO:0000259" key="5">
    <source>
        <dbReference type="PROSITE" id="PS50893"/>
    </source>
</evidence>
<dbReference type="CDD" id="cd03293">
    <property type="entry name" value="ABC_NrtD_SsuB_transporters"/>
    <property type="match status" value="1"/>
</dbReference>
<dbReference type="GO" id="GO:0016887">
    <property type="term" value="F:ATP hydrolysis activity"/>
    <property type="evidence" value="ECO:0007669"/>
    <property type="project" value="InterPro"/>
</dbReference>
<dbReference type="PROSITE" id="PS50893">
    <property type="entry name" value="ABC_TRANSPORTER_2"/>
    <property type="match status" value="1"/>
</dbReference>
<dbReference type="STRING" id="228230.RMCC_5386"/>
<dbReference type="InterPro" id="IPR018632">
    <property type="entry name" value="AAA-associated_dom_C"/>
</dbReference>
<evidence type="ECO:0000313" key="7">
    <source>
        <dbReference type="Proteomes" id="UP000069443"/>
    </source>
</evidence>
<evidence type="ECO:0000256" key="3">
    <source>
        <dbReference type="ARBA" id="ARBA00022840"/>
    </source>
</evidence>
<dbReference type="SUPFAM" id="SSF52540">
    <property type="entry name" value="P-loop containing nucleoside triphosphate hydrolases"/>
    <property type="match status" value="1"/>
</dbReference>
<dbReference type="InterPro" id="IPR003439">
    <property type="entry name" value="ABC_transporter-like_ATP-bd"/>
</dbReference>
<reference evidence="7" key="2">
    <citation type="submission" date="2016-02" db="EMBL/GenBank/DDBJ databases">
        <title>Draft genome sequence of five rapidly growing Mycobacterium species.</title>
        <authorList>
            <person name="Katahira K."/>
            <person name="Gotou Y."/>
            <person name="Iida K."/>
            <person name="Ogura Y."/>
            <person name="Hayashi T."/>
        </authorList>
    </citation>
    <scope>NUCLEOTIDE SEQUENCE [LARGE SCALE GENOMIC DNA]</scope>
    <source>
        <strain evidence="7">JCM15298</strain>
    </source>
</reference>
<dbReference type="InterPro" id="IPR050166">
    <property type="entry name" value="ABC_transporter_ATP-bind"/>
</dbReference>
<protein>
    <submittedName>
        <fullName evidence="6">ABC transporter ATP-binding protein</fullName>
    </submittedName>
</protein>
<comment type="caution">
    <text evidence="6">The sequence shown here is derived from an EMBL/GenBank/DDBJ whole genome shotgun (WGS) entry which is preliminary data.</text>
</comment>
<dbReference type="PROSITE" id="PS00211">
    <property type="entry name" value="ABC_TRANSPORTER_1"/>
    <property type="match status" value="1"/>
</dbReference>
<keyword evidence="3 6" id="KW-0067">ATP-binding</keyword>
<dbReference type="InterPro" id="IPR027417">
    <property type="entry name" value="P-loop_NTPase"/>
</dbReference>
<organism evidence="6 7">
    <name type="scientific">Mycolicibacterium canariasense</name>
    <name type="common">Mycobacterium canariasense</name>
    <dbReference type="NCBI Taxonomy" id="228230"/>
    <lineage>
        <taxon>Bacteria</taxon>
        <taxon>Bacillati</taxon>
        <taxon>Actinomycetota</taxon>
        <taxon>Actinomycetes</taxon>
        <taxon>Mycobacteriales</taxon>
        <taxon>Mycobacteriaceae</taxon>
        <taxon>Mycolicibacterium</taxon>
    </lineage>
</organism>